<dbReference type="OrthoDB" id="3354157at2759"/>
<dbReference type="RefSeq" id="XP_007867028.1">
    <property type="nucleotide sequence ID" value="XM_007868837.1"/>
</dbReference>
<keyword evidence="1" id="KW-0472">Membrane</keyword>
<keyword evidence="1" id="KW-1133">Transmembrane helix</keyword>
<dbReference type="InterPro" id="IPR045340">
    <property type="entry name" value="DUF6533"/>
</dbReference>
<feature type="transmembrane region" description="Helical" evidence="1">
    <location>
        <begin position="93"/>
        <end position="111"/>
    </location>
</feature>
<proteinExistence type="predicted"/>
<dbReference type="GeneID" id="19302060"/>
<dbReference type="Proteomes" id="UP000030669">
    <property type="component" value="Unassembled WGS sequence"/>
</dbReference>
<feature type="transmembrane region" description="Helical" evidence="1">
    <location>
        <begin position="172"/>
        <end position="191"/>
    </location>
</feature>
<feature type="transmembrane region" description="Helical" evidence="1">
    <location>
        <begin position="118"/>
        <end position="139"/>
    </location>
</feature>
<dbReference type="HOGENOM" id="CLU_035509_2_0_1"/>
<name>S7Q5M5_GLOTA</name>
<feature type="domain" description="DUF6533" evidence="2">
    <location>
        <begin position="21"/>
        <end position="63"/>
    </location>
</feature>
<dbReference type="AlphaFoldDB" id="S7Q5M5"/>
<dbReference type="KEGG" id="gtr:GLOTRDRAFT_130131"/>
<dbReference type="Pfam" id="PF20151">
    <property type="entry name" value="DUF6533"/>
    <property type="match status" value="1"/>
</dbReference>
<dbReference type="eggNOG" id="ENOG502SNUG">
    <property type="taxonomic scope" value="Eukaryota"/>
</dbReference>
<evidence type="ECO:0000256" key="1">
    <source>
        <dbReference type="SAM" id="Phobius"/>
    </source>
</evidence>
<keyword evidence="1" id="KW-0812">Transmembrane</keyword>
<keyword evidence="4" id="KW-1185">Reference proteome</keyword>
<reference evidence="3 4" key="1">
    <citation type="journal article" date="2012" name="Science">
        <title>The Paleozoic origin of enzymatic lignin decomposition reconstructed from 31 fungal genomes.</title>
        <authorList>
            <person name="Floudas D."/>
            <person name="Binder M."/>
            <person name="Riley R."/>
            <person name="Barry K."/>
            <person name="Blanchette R.A."/>
            <person name="Henrissat B."/>
            <person name="Martinez A.T."/>
            <person name="Otillar R."/>
            <person name="Spatafora J.W."/>
            <person name="Yadav J.S."/>
            <person name="Aerts A."/>
            <person name="Benoit I."/>
            <person name="Boyd A."/>
            <person name="Carlson A."/>
            <person name="Copeland A."/>
            <person name="Coutinho P.M."/>
            <person name="de Vries R.P."/>
            <person name="Ferreira P."/>
            <person name="Findley K."/>
            <person name="Foster B."/>
            <person name="Gaskell J."/>
            <person name="Glotzer D."/>
            <person name="Gorecki P."/>
            <person name="Heitman J."/>
            <person name="Hesse C."/>
            <person name="Hori C."/>
            <person name="Igarashi K."/>
            <person name="Jurgens J.A."/>
            <person name="Kallen N."/>
            <person name="Kersten P."/>
            <person name="Kohler A."/>
            <person name="Kuees U."/>
            <person name="Kumar T.K.A."/>
            <person name="Kuo A."/>
            <person name="LaButti K."/>
            <person name="Larrondo L.F."/>
            <person name="Lindquist E."/>
            <person name="Ling A."/>
            <person name="Lombard V."/>
            <person name="Lucas S."/>
            <person name="Lundell T."/>
            <person name="Martin R."/>
            <person name="McLaughlin D.J."/>
            <person name="Morgenstern I."/>
            <person name="Morin E."/>
            <person name="Murat C."/>
            <person name="Nagy L.G."/>
            <person name="Nolan M."/>
            <person name="Ohm R.A."/>
            <person name="Patyshakuliyeva A."/>
            <person name="Rokas A."/>
            <person name="Ruiz-Duenas F.J."/>
            <person name="Sabat G."/>
            <person name="Salamov A."/>
            <person name="Samejima M."/>
            <person name="Schmutz J."/>
            <person name="Slot J.C."/>
            <person name="St John F."/>
            <person name="Stenlid J."/>
            <person name="Sun H."/>
            <person name="Sun S."/>
            <person name="Syed K."/>
            <person name="Tsang A."/>
            <person name="Wiebenga A."/>
            <person name="Young D."/>
            <person name="Pisabarro A."/>
            <person name="Eastwood D.C."/>
            <person name="Martin F."/>
            <person name="Cullen D."/>
            <person name="Grigoriev I.V."/>
            <person name="Hibbett D.S."/>
        </authorList>
    </citation>
    <scope>NUCLEOTIDE SEQUENCE [LARGE SCALE GENOMIC DNA]</scope>
    <source>
        <strain evidence="3 4">ATCC 11539</strain>
    </source>
</reference>
<dbReference type="OMA" id="IFRTHTI"/>
<protein>
    <recommendedName>
        <fullName evidence="2">DUF6533 domain-containing protein</fullName>
    </recommendedName>
</protein>
<organism evidence="3 4">
    <name type="scientific">Gloeophyllum trabeum (strain ATCC 11539 / FP-39264 / Madison 617)</name>
    <name type="common">Brown rot fungus</name>
    <dbReference type="NCBI Taxonomy" id="670483"/>
    <lineage>
        <taxon>Eukaryota</taxon>
        <taxon>Fungi</taxon>
        <taxon>Dikarya</taxon>
        <taxon>Basidiomycota</taxon>
        <taxon>Agaricomycotina</taxon>
        <taxon>Agaricomycetes</taxon>
        <taxon>Gloeophyllales</taxon>
        <taxon>Gloeophyllaceae</taxon>
        <taxon>Gloeophyllum</taxon>
    </lineage>
</organism>
<feature type="transmembrane region" description="Helical" evidence="1">
    <location>
        <begin position="211"/>
        <end position="231"/>
    </location>
</feature>
<accession>S7Q5M5</accession>
<evidence type="ECO:0000259" key="2">
    <source>
        <dbReference type="Pfam" id="PF20151"/>
    </source>
</evidence>
<sequence length="241" mass="27555">MLSKEEYDDHLWTETTIRMGFAAFAILIWDHIITFGDEVELIWKGKKSIFTYLFFLNRYLTPLGFIINLYAYLSPVWTPEFLQTCQHFVRYEGSMTVIGIEVTAIMMMLRVKAIYNGQIYVMTGVIAVFIATTAVNAWLLTMGQAVYHEASDIHACTMIFDPNLGWVASASAWLPLLYDTIVLGLTFFRTYYPVRHNIGSHLFKRLLADGIIYYSVIFSVTLVLTIMIIVADPGLKNIMAQ</sequence>
<evidence type="ECO:0000313" key="3">
    <source>
        <dbReference type="EMBL" id="EPQ54778.1"/>
    </source>
</evidence>
<dbReference type="EMBL" id="KB469303">
    <property type="protein sequence ID" value="EPQ54778.1"/>
    <property type="molecule type" value="Genomic_DNA"/>
</dbReference>
<feature type="transmembrane region" description="Helical" evidence="1">
    <location>
        <begin position="49"/>
        <end position="73"/>
    </location>
</feature>
<feature type="transmembrane region" description="Helical" evidence="1">
    <location>
        <begin position="20"/>
        <end position="37"/>
    </location>
</feature>
<evidence type="ECO:0000313" key="4">
    <source>
        <dbReference type="Proteomes" id="UP000030669"/>
    </source>
</evidence>
<gene>
    <name evidence="3" type="ORF">GLOTRDRAFT_130131</name>
</gene>